<dbReference type="NCBIfam" id="TIGR00254">
    <property type="entry name" value="GGDEF"/>
    <property type="match status" value="1"/>
</dbReference>
<dbReference type="SUPFAM" id="SSF55073">
    <property type="entry name" value="Nucleotide cyclase"/>
    <property type="match status" value="1"/>
</dbReference>
<dbReference type="Pfam" id="PF00990">
    <property type="entry name" value="GGDEF"/>
    <property type="match status" value="1"/>
</dbReference>
<dbReference type="InterPro" id="IPR052163">
    <property type="entry name" value="DGC-Regulatory_Protein"/>
</dbReference>
<dbReference type="PROSITE" id="PS50112">
    <property type="entry name" value="PAS"/>
    <property type="match status" value="1"/>
</dbReference>
<dbReference type="FunFam" id="3.30.70.270:FF:000001">
    <property type="entry name" value="Diguanylate cyclase domain protein"/>
    <property type="match status" value="1"/>
</dbReference>
<reference evidence="4 5" key="1">
    <citation type="submission" date="2018-09" db="EMBL/GenBank/DDBJ databases">
        <title>Draft genome of Simplicispira sp. NY-02.</title>
        <authorList>
            <person name="Im W.T."/>
        </authorList>
    </citation>
    <scope>NUCLEOTIDE SEQUENCE [LARGE SCALE GENOMIC DNA]</scope>
    <source>
        <strain evidence="4 5">NY-02</strain>
    </source>
</reference>
<dbReference type="SUPFAM" id="SSF55785">
    <property type="entry name" value="PYP-like sensor domain (PAS domain)"/>
    <property type="match status" value="1"/>
</dbReference>
<dbReference type="Pfam" id="PF08448">
    <property type="entry name" value="PAS_4"/>
    <property type="match status" value="1"/>
</dbReference>
<evidence type="ECO:0000313" key="4">
    <source>
        <dbReference type="EMBL" id="RID98369.1"/>
    </source>
</evidence>
<dbReference type="PANTHER" id="PTHR46663:SF3">
    <property type="entry name" value="SLL0267 PROTEIN"/>
    <property type="match status" value="1"/>
</dbReference>
<dbReference type="SMART" id="SM00065">
    <property type="entry name" value="GAF"/>
    <property type="match status" value="1"/>
</dbReference>
<feature type="domain" description="PAS" evidence="2">
    <location>
        <begin position="8"/>
        <end position="72"/>
    </location>
</feature>
<dbReference type="AlphaFoldDB" id="A0A398C5Z2"/>
<dbReference type="CDD" id="cd00130">
    <property type="entry name" value="PAS"/>
    <property type="match status" value="1"/>
</dbReference>
<dbReference type="InterPro" id="IPR043128">
    <property type="entry name" value="Rev_trsase/Diguanyl_cyclase"/>
</dbReference>
<dbReference type="Pfam" id="PF13185">
    <property type="entry name" value="GAF_2"/>
    <property type="match status" value="1"/>
</dbReference>
<feature type="region of interest" description="Disordered" evidence="1">
    <location>
        <begin position="437"/>
        <end position="463"/>
    </location>
</feature>
<dbReference type="GO" id="GO:0003824">
    <property type="term" value="F:catalytic activity"/>
    <property type="evidence" value="ECO:0007669"/>
    <property type="project" value="UniProtKB-ARBA"/>
</dbReference>
<evidence type="ECO:0000256" key="1">
    <source>
        <dbReference type="SAM" id="MobiDB-lite"/>
    </source>
</evidence>
<dbReference type="Gene3D" id="3.30.70.270">
    <property type="match status" value="1"/>
</dbReference>
<dbReference type="InterPro" id="IPR035965">
    <property type="entry name" value="PAS-like_dom_sf"/>
</dbReference>
<dbReference type="SUPFAM" id="SSF55781">
    <property type="entry name" value="GAF domain-like"/>
    <property type="match status" value="1"/>
</dbReference>
<dbReference type="InterPro" id="IPR029016">
    <property type="entry name" value="GAF-like_dom_sf"/>
</dbReference>
<accession>A0A398C5Z2</accession>
<proteinExistence type="predicted"/>
<dbReference type="RefSeq" id="WP_119109034.1">
    <property type="nucleotide sequence ID" value="NZ_QXJC01000003.1"/>
</dbReference>
<dbReference type="EMBL" id="QXJC01000003">
    <property type="protein sequence ID" value="RID98369.1"/>
    <property type="molecule type" value="Genomic_DNA"/>
</dbReference>
<comment type="caution">
    <text evidence="4">The sequence shown here is derived from an EMBL/GenBank/DDBJ whole genome shotgun (WGS) entry which is preliminary data.</text>
</comment>
<dbReference type="InterPro" id="IPR003018">
    <property type="entry name" value="GAF"/>
</dbReference>
<dbReference type="Gene3D" id="3.30.450.20">
    <property type="entry name" value="PAS domain"/>
    <property type="match status" value="1"/>
</dbReference>
<evidence type="ECO:0000259" key="3">
    <source>
        <dbReference type="PROSITE" id="PS50887"/>
    </source>
</evidence>
<keyword evidence="5" id="KW-1185">Reference proteome</keyword>
<evidence type="ECO:0000259" key="2">
    <source>
        <dbReference type="PROSITE" id="PS50112"/>
    </source>
</evidence>
<feature type="domain" description="GGDEF" evidence="3">
    <location>
        <begin position="316"/>
        <end position="449"/>
    </location>
</feature>
<dbReference type="PROSITE" id="PS50887">
    <property type="entry name" value="GGDEF"/>
    <property type="match status" value="1"/>
</dbReference>
<dbReference type="InterPro" id="IPR013656">
    <property type="entry name" value="PAS_4"/>
</dbReference>
<dbReference type="PANTHER" id="PTHR46663">
    <property type="entry name" value="DIGUANYLATE CYCLASE DGCT-RELATED"/>
    <property type="match status" value="1"/>
</dbReference>
<dbReference type="Proteomes" id="UP000266302">
    <property type="component" value="Unassembled WGS sequence"/>
</dbReference>
<dbReference type="CDD" id="cd01949">
    <property type="entry name" value="GGDEF"/>
    <property type="match status" value="1"/>
</dbReference>
<organism evidence="4 5">
    <name type="scientific">Simplicispira hankyongi</name>
    <dbReference type="NCBI Taxonomy" id="2315688"/>
    <lineage>
        <taxon>Bacteria</taxon>
        <taxon>Pseudomonadati</taxon>
        <taxon>Pseudomonadota</taxon>
        <taxon>Betaproteobacteria</taxon>
        <taxon>Burkholderiales</taxon>
        <taxon>Comamonadaceae</taxon>
        <taxon>Simplicispira</taxon>
    </lineage>
</organism>
<protein>
    <submittedName>
        <fullName evidence="4">Diguanylate cyclase</fullName>
    </submittedName>
</protein>
<name>A0A398C5Z2_9BURK</name>
<dbReference type="Gene3D" id="3.30.450.40">
    <property type="match status" value="1"/>
</dbReference>
<dbReference type="SMART" id="SM00091">
    <property type="entry name" value="PAS"/>
    <property type="match status" value="1"/>
</dbReference>
<dbReference type="InterPro" id="IPR000014">
    <property type="entry name" value="PAS"/>
</dbReference>
<gene>
    <name evidence="4" type="ORF">D3F03_09005</name>
</gene>
<sequence>MHDISSLKVIDLLLDAVCIVQADSRIVFVSAAFERIFGYTPQEVVGRRMLDMLHPEDQAATQGQVASIMAGDLQLQFENRYLRKDGRIAHILWTARWLPDRQVRLAVAHDITERKQHETRQAALYAISEAAHAAQNLESLFEHIHGIIGRLVVATNFSVVLRDPTNGELRYAYHANAHAAAPSAPRCSDSRCAEVVRTASTLLITPDARHGVSAPVPPADMASQARYWLGVPLRSESGVIGVLVLQSYGEEGGYTSTDQELLQFVSTQVATAIERKQTHERLQQMAQFDALTRLPNRMVLMDRLQIALARARRDGTLVSLLFVDLDDFKRVNDSLGHAMGDLLLQRVAGRLQGCVRASDTVARLGGDEFVVLLESGRQKEHARTVAQKVLAAFAHPFDLEGSVLHMHPSIGTALYPDDGGDAAALLGHADRSMYLSKQEGGNQVRGDAPLASEPAHGGTRFSA</sequence>
<dbReference type="OrthoDB" id="9812260at2"/>
<dbReference type="InterPro" id="IPR029787">
    <property type="entry name" value="Nucleotide_cyclase"/>
</dbReference>
<dbReference type="InterPro" id="IPR000160">
    <property type="entry name" value="GGDEF_dom"/>
</dbReference>
<dbReference type="NCBIfam" id="TIGR00229">
    <property type="entry name" value="sensory_box"/>
    <property type="match status" value="1"/>
</dbReference>
<evidence type="ECO:0000313" key="5">
    <source>
        <dbReference type="Proteomes" id="UP000266302"/>
    </source>
</evidence>
<dbReference type="SMART" id="SM00267">
    <property type="entry name" value="GGDEF"/>
    <property type="match status" value="1"/>
</dbReference>